<feature type="region of interest" description="Disordered" evidence="2">
    <location>
        <begin position="631"/>
        <end position="662"/>
    </location>
</feature>
<feature type="compositionally biased region" description="Polar residues" evidence="2">
    <location>
        <begin position="299"/>
        <end position="310"/>
    </location>
</feature>
<dbReference type="EMBL" id="JBBPBM010000006">
    <property type="protein sequence ID" value="KAK8581664.1"/>
    <property type="molecule type" value="Genomic_DNA"/>
</dbReference>
<dbReference type="PRINTS" id="PR00405">
    <property type="entry name" value="REVINTRACTNG"/>
</dbReference>
<evidence type="ECO:0000313" key="4">
    <source>
        <dbReference type="EMBL" id="KAK8581664.1"/>
    </source>
</evidence>
<dbReference type="Pfam" id="PF01412">
    <property type="entry name" value="ArfGap"/>
    <property type="match status" value="1"/>
</dbReference>
<keyword evidence="1" id="KW-0862">Zinc</keyword>
<dbReference type="SMART" id="SM00105">
    <property type="entry name" value="ArfGap"/>
    <property type="match status" value="1"/>
</dbReference>
<dbReference type="PANTHER" id="PTHR46085">
    <property type="entry name" value="ARFGAP/RECO-RELATED"/>
    <property type="match status" value="1"/>
</dbReference>
<name>A0ABR2FLU9_9ROSI</name>
<keyword evidence="1" id="KW-0863">Zinc-finger</keyword>
<reference evidence="4 5" key="1">
    <citation type="journal article" date="2024" name="G3 (Bethesda)">
        <title>Genome assembly of Hibiscus sabdariffa L. provides insights into metabolisms of medicinal natural products.</title>
        <authorList>
            <person name="Kim T."/>
        </authorList>
    </citation>
    <scope>NUCLEOTIDE SEQUENCE [LARGE SCALE GENOMIC DNA]</scope>
    <source>
        <strain evidence="4">TK-2024</strain>
        <tissue evidence="4">Old leaves</tissue>
    </source>
</reference>
<dbReference type="Proteomes" id="UP001472677">
    <property type="component" value="Unassembled WGS sequence"/>
</dbReference>
<dbReference type="PROSITE" id="PS50115">
    <property type="entry name" value="ARFGAP"/>
    <property type="match status" value="1"/>
</dbReference>
<protein>
    <recommendedName>
        <fullName evidence="3">Arf-GAP domain-containing protein</fullName>
    </recommendedName>
</protein>
<keyword evidence="1" id="KW-0479">Metal-binding</keyword>
<feature type="region of interest" description="Disordered" evidence="2">
    <location>
        <begin position="294"/>
        <end position="324"/>
    </location>
</feature>
<dbReference type="CDD" id="cd08838">
    <property type="entry name" value="ArfGap_AGFG"/>
    <property type="match status" value="1"/>
</dbReference>
<gene>
    <name evidence="4" type="ORF">V6N12_071879</name>
</gene>
<sequence>MGKTGDKKKLKDDERIEKEIQSLLRLPENKRCINCNLLGPQYVCTTFSTFVCTTCSGIHREFTHRVKSVSMAKFTDEEVSVLQAGGNERARQIYFKTWDPQRNSFPGSSDLHMLRNFIKHVYVDRKFTGEGLPSPGLRYSAESPEKKKVIVFTRSKSSLYEGRYDYEGSSPAGRSGAVRVIYTEMRSPRSPRYPQENSRHEGSPRNYRQIEIIDNRRRYDGPGSDIRKDNHSIPQIEPVTRSMSSDQLNRSASPVVRSIRESLGENAPALQKISSSSGVESLIDFSMDVEPSNAEAAPNMQQVPSSSDGGNQPDELSSKGKAPLASNANPLDLLLFDLSAPSVVPVDNVSAVPDTTSAPPTASGQNISLNCISPATPERQILALTSKNGSSPIPPANNVPQLQSPHGHVFPSMQKYQSSMFSASDNSFSAEQSTRTVEALNSQPGMALPMQNAQQSSNLSTEQLPDATSKSAEESSSKDRVQPLSAETKSGGRRELPQDLFSASYGSSPTAVPGWQTDPPHGAGFGLQFYPNATPAAAFPSTAKPNPVDLNNDVTPAQAPPFPSLESLVGGLPSVQDPTALSRTPSISAHSSGIASHSGVPTSRLHFILALFHICSYASIIYIKTEVKSMPSPTTQGISGSDELNSGFLNATQKPAGGQSNT</sequence>
<organism evidence="4 5">
    <name type="scientific">Hibiscus sabdariffa</name>
    <name type="common">roselle</name>
    <dbReference type="NCBI Taxonomy" id="183260"/>
    <lineage>
        <taxon>Eukaryota</taxon>
        <taxon>Viridiplantae</taxon>
        <taxon>Streptophyta</taxon>
        <taxon>Embryophyta</taxon>
        <taxon>Tracheophyta</taxon>
        <taxon>Spermatophyta</taxon>
        <taxon>Magnoliopsida</taxon>
        <taxon>eudicotyledons</taxon>
        <taxon>Gunneridae</taxon>
        <taxon>Pentapetalae</taxon>
        <taxon>rosids</taxon>
        <taxon>malvids</taxon>
        <taxon>Malvales</taxon>
        <taxon>Malvaceae</taxon>
        <taxon>Malvoideae</taxon>
        <taxon>Hibiscus</taxon>
    </lineage>
</organism>
<dbReference type="PANTHER" id="PTHR46085:SF16">
    <property type="entry name" value="ARFGAP_RECO-LIKE ZINC FINGER DOMAIN-CONTAINING PROTEIN"/>
    <property type="match status" value="1"/>
</dbReference>
<keyword evidence="5" id="KW-1185">Reference proteome</keyword>
<dbReference type="InterPro" id="IPR037278">
    <property type="entry name" value="ARFGAP/RecO"/>
</dbReference>
<evidence type="ECO:0000313" key="5">
    <source>
        <dbReference type="Proteomes" id="UP001472677"/>
    </source>
</evidence>
<dbReference type="Gene3D" id="1.10.220.150">
    <property type="entry name" value="Arf GTPase activating protein"/>
    <property type="match status" value="1"/>
</dbReference>
<comment type="caution">
    <text evidence="4">The sequence shown here is derived from an EMBL/GenBank/DDBJ whole genome shotgun (WGS) entry which is preliminary data.</text>
</comment>
<feature type="domain" description="Arf-GAP" evidence="3">
    <location>
        <begin position="17"/>
        <end position="128"/>
    </location>
</feature>
<proteinExistence type="predicted"/>
<dbReference type="InterPro" id="IPR001164">
    <property type="entry name" value="ArfGAP_dom"/>
</dbReference>
<feature type="compositionally biased region" description="Polar residues" evidence="2">
    <location>
        <begin position="451"/>
        <end position="463"/>
    </location>
</feature>
<evidence type="ECO:0000256" key="2">
    <source>
        <dbReference type="SAM" id="MobiDB-lite"/>
    </source>
</evidence>
<evidence type="ECO:0000256" key="1">
    <source>
        <dbReference type="PROSITE-ProRule" id="PRU00288"/>
    </source>
</evidence>
<feature type="compositionally biased region" description="Basic and acidic residues" evidence="2">
    <location>
        <begin position="471"/>
        <end position="481"/>
    </location>
</feature>
<dbReference type="InterPro" id="IPR038508">
    <property type="entry name" value="ArfGAP_dom_sf"/>
</dbReference>
<dbReference type="SUPFAM" id="SSF57863">
    <property type="entry name" value="ArfGap/RecO-like zinc finger"/>
    <property type="match status" value="1"/>
</dbReference>
<feature type="region of interest" description="Disordered" evidence="2">
    <location>
        <begin position="451"/>
        <end position="526"/>
    </location>
</feature>
<accession>A0ABR2FLU9</accession>
<dbReference type="InterPro" id="IPR044820">
    <property type="entry name" value="AGD14-like"/>
</dbReference>
<evidence type="ECO:0000259" key="3">
    <source>
        <dbReference type="PROSITE" id="PS50115"/>
    </source>
</evidence>